<dbReference type="Pfam" id="PF04817">
    <property type="entry name" value="Umbravirus_LDM"/>
    <property type="match status" value="1"/>
</dbReference>
<dbReference type="InterPro" id="IPR006902">
    <property type="entry name" value="Umbravirus_LDM"/>
</dbReference>
<evidence type="ECO:0000313" key="3">
    <source>
        <dbReference type="Proteomes" id="UP000204162"/>
    </source>
</evidence>
<dbReference type="EMBL" id="KJ918748">
    <property type="protein sequence ID" value="AIL27642.1"/>
    <property type="molecule type" value="Genomic_RNA"/>
</dbReference>
<sequence length="262" mass="28726">MAEHSLLCLVTGRPARLAADNGRWVSMTCNINVYTSNKSSNSRRAPRGPVWRGHRQGASRNRPGRVNASQRRPEGGVYPPPAPKNTKQNSGGVAQVPPNPKHRGATIHRESGCGIHPPRSRRCARRSRSVDPRRPTPKPKQRWAAAEISAERRAEIDGLLSPLFDTLGRQVQGDAAVLRYCFGATQRQLRKWRKPVQPAYNVAAPNRECSAQLSSTATTNAEDLQGDGKGRSGQLDKSEVLHSGSDVPKVHTDCGRTATNKW</sequence>
<proteinExistence type="predicted"/>
<accession>A0A077D9S6</accession>
<dbReference type="KEGG" id="vg:20304620"/>
<feature type="compositionally biased region" description="Basic and acidic residues" evidence="1">
    <location>
        <begin position="226"/>
        <end position="240"/>
    </location>
</feature>
<keyword evidence="3" id="KW-1185">Reference proteome</keyword>
<feature type="region of interest" description="Disordered" evidence="1">
    <location>
        <begin position="213"/>
        <end position="262"/>
    </location>
</feature>
<reference evidence="2 3" key="1">
    <citation type="journal article" date="2014" name="Arch. Virol.">
        <title>A novel combination of a new umbravirus, a new satellite RNA and potato leafroll virus causes tobacco bushy top disease in Ethiopia.</title>
        <authorList>
            <person name="Abraham A.D."/>
            <person name="Menzel W."/>
            <person name="Bekele B."/>
            <person name="Winter S."/>
        </authorList>
    </citation>
    <scope>NUCLEOTIDE SEQUENCE [LARGE SCALE GENOMIC DNA]</scope>
    <source>
        <strain evidence="2">18-2</strain>
    </source>
</reference>
<dbReference type="Proteomes" id="UP000204162">
    <property type="component" value="Segment"/>
</dbReference>
<feature type="compositionally biased region" description="Polar residues" evidence="1">
    <location>
        <begin position="213"/>
        <end position="222"/>
    </location>
</feature>
<evidence type="ECO:0000313" key="2">
    <source>
        <dbReference type="EMBL" id="AIL27642.1"/>
    </source>
</evidence>
<feature type="compositionally biased region" description="Basic residues" evidence="1">
    <location>
        <begin position="118"/>
        <end position="127"/>
    </location>
</feature>
<evidence type="ECO:0000256" key="1">
    <source>
        <dbReference type="SAM" id="MobiDB-lite"/>
    </source>
</evidence>
<dbReference type="GeneID" id="20304620"/>
<protein>
    <submittedName>
        <fullName evidence="2">Long-distance movement protein</fullName>
    </submittedName>
</protein>
<dbReference type="OrthoDB" id="33310at10239"/>
<dbReference type="RefSeq" id="YP_009056850.1">
    <property type="nucleotide sequence ID" value="NC_024808.1"/>
</dbReference>
<organism evidence="2 3">
    <name type="scientific">Ethiopian tobacco bushy top virus</name>
    <dbReference type="NCBI Taxonomy" id="1538549"/>
    <lineage>
        <taxon>Viruses</taxon>
        <taxon>Riboviria</taxon>
        <taxon>Orthornavirae</taxon>
        <taxon>Kitrinoviricota</taxon>
        <taxon>Tolucaviricetes</taxon>
        <taxon>Tolivirales</taxon>
        <taxon>Tombusviridae</taxon>
        <taxon>Calvusvirinae</taxon>
        <taxon>Umbravirus</taxon>
        <taxon>Umbravirus ethiopiaense</taxon>
    </lineage>
</organism>
<name>A0A077D9S6_9TOMB</name>
<feature type="region of interest" description="Disordered" evidence="1">
    <location>
        <begin position="36"/>
        <end position="141"/>
    </location>
</feature>